<dbReference type="InterPro" id="IPR008258">
    <property type="entry name" value="Transglycosylase_SLT_dom_1"/>
</dbReference>
<protein>
    <submittedName>
        <fullName evidence="2">Soluble lytic murein transglycosylase</fullName>
        <ecNumber evidence="2">4.2.2.-</ecNumber>
    </submittedName>
</protein>
<dbReference type="InterPro" id="IPR023346">
    <property type="entry name" value="Lysozyme-like_dom_sf"/>
</dbReference>
<dbReference type="Pfam" id="PF01464">
    <property type="entry name" value="SLT"/>
    <property type="match status" value="1"/>
</dbReference>
<organism evidence="2 3">
    <name type="scientific">Koleobacter methoxysyntrophicus</name>
    <dbReference type="NCBI Taxonomy" id="2751313"/>
    <lineage>
        <taxon>Bacteria</taxon>
        <taxon>Bacillati</taxon>
        <taxon>Bacillota</taxon>
        <taxon>Clostridia</taxon>
        <taxon>Koleobacterales</taxon>
        <taxon>Koleobacteraceae</taxon>
        <taxon>Koleobacter</taxon>
    </lineage>
</organism>
<dbReference type="SUPFAM" id="SSF53955">
    <property type="entry name" value="Lysozyme-like"/>
    <property type="match status" value="1"/>
</dbReference>
<name>A0A8A0RT05_9FIRM</name>
<dbReference type="Proteomes" id="UP000662904">
    <property type="component" value="Chromosome"/>
</dbReference>
<sequence length="207" mass="23980">MQNFIFAVVISTSLFFSPSGILSSESPIVTKAEILNEKERVVIAGSRLDIAQKMKEYNPKLTQQQINMIIKSVNRYSKKYGVPEDLIFAIIAAESQYNPKCTGDLDDTGLMQIREKYAYGWTKGMGIEYKGAETLYDIDKNIHIGVYILNFLFKKYNNRLDRVLIAYNWGHGYVDRALEEGKELPREYINLIKKHYFNIYRKKLDVP</sequence>
<dbReference type="KEGG" id="kme:H0A61_02699"/>
<dbReference type="PANTHER" id="PTHR37423">
    <property type="entry name" value="SOLUBLE LYTIC MUREIN TRANSGLYCOSYLASE-RELATED"/>
    <property type="match status" value="1"/>
</dbReference>
<evidence type="ECO:0000259" key="1">
    <source>
        <dbReference type="Pfam" id="PF01464"/>
    </source>
</evidence>
<keyword evidence="3" id="KW-1185">Reference proteome</keyword>
<keyword evidence="2" id="KW-0456">Lyase</keyword>
<dbReference type="RefSeq" id="WP_206707605.1">
    <property type="nucleotide sequence ID" value="NZ_CP059066.1"/>
</dbReference>
<dbReference type="EC" id="4.2.2.-" evidence="2"/>
<accession>A0A8A0RT05</accession>
<dbReference type="GO" id="GO:0016829">
    <property type="term" value="F:lyase activity"/>
    <property type="evidence" value="ECO:0007669"/>
    <property type="project" value="UniProtKB-KW"/>
</dbReference>
<dbReference type="AlphaFoldDB" id="A0A8A0RT05"/>
<proteinExistence type="predicted"/>
<dbReference type="Gene3D" id="1.10.530.10">
    <property type="match status" value="1"/>
</dbReference>
<dbReference type="EMBL" id="CP059066">
    <property type="protein sequence ID" value="QSQ10296.1"/>
    <property type="molecule type" value="Genomic_DNA"/>
</dbReference>
<reference evidence="2" key="1">
    <citation type="submission" date="2020-07" db="EMBL/GenBank/DDBJ databases">
        <title>Koleobacter methoxysyntrophicus gen. nov., sp. nov., a novel anaerobic bacterium isolated from deep subsurface oil field and proposal of Koleobacterales ord. nov. in the phylum Firmicutes.</title>
        <authorList>
            <person name="Sakamoto S."/>
            <person name="Tamaki H."/>
        </authorList>
    </citation>
    <scope>NUCLEOTIDE SEQUENCE</scope>
    <source>
        <strain evidence="2">NRmbB1</strain>
    </source>
</reference>
<evidence type="ECO:0000313" key="3">
    <source>
        <dbReference type="Proteomes" id="UP000662904"/>
    </source>
</evidence>
<gene>
    <name evidence="2" type="primary">slt_3</name>
    <name evidence="2" type="ORF">H0A61_02699</name>
</gene>
<feature type="domain" description="Transglycosylase SLT" evidence="1">
    <location>
        <begin position="73"/>
        <end position="187"/>
    </location>
</feature>
<evidence type="ECO:0000313" key="2">
    <source>
        <dbReference type="EMBL" id="QSQ10296.1"/>
    </source>
</evidence>
<dbReference type="PANTHER" id="PTHR37423:SF2">
    <property type="entry name" value="MEMBRANE-BOUND LYTIC MUREIN TRANSGLYCOSYLASE C"/>
    <property type="match status" value="1"/>
</dbReference>